<feature type="binding site" description="axial binding residue" evidence="7">
    <location>
        <position position="400"/>
    </location>
    <ligand>
        <name>heme</name>
        <dbReference type="ChEBI" id="CHEBI:30413"/>
    </ligand>
    <ligandPart>
        <name>Fe</name>
        <dbReference type="ChEBI" id="CHEBI:18248"/>
    </ligandPart>
</feature>
<evidence type="ECO:0000256" key="2">
    <source>
        <dbReference type="ARBA" id="ARBA00022617"/>
    </source>
</evidence>
<dbReference type="GO" id="GO:0005506">
    <property type="term" value="F:iron ion binding"/>
    <property type="evidence" value="ECO:0007669"/>
    <property type="project" value="InterPro"/>
</dbReference>
<dbReference type="InterPro" id="IPR050196">
    <property type="entry name" value="Cytochrome_P450_Monoox"/>
</dbReference>
<dbReference type="PANTHER" id="PTHR24291">
    <property type="entry name" value="CYTOCHROME P450 FAMILY 4"/>
    <property type="match status" value="1"/>
</dbReference>
<dbReference type="STRING" id="287986.DV20_28380"/>
<dbReference type="GO" id="GO:0016705">
    <property type="term" value="F:oxidoreductase activity, acting on paired donors, with incorporation or reduction of molecular oxygen"/>
    <property type="evidence" value="ECO:0007669"/>
    <property type="project" value="InterPro"/>
</dbReference>
<evidence type="ECO:0000313" key="11">
    <source>
        <dbReference type="Proteomes" id="UP000027345"/>
    </source>
</evidence>
<proteinExistence type="inferred from homology"/>
<comment type="caution">
    <text evidence="10">The sequence shown here is derived from an EMBL/GenBank/DDBJ whole genome shotgun (WGS) entry which is preliminary data.</text>
</comment>
<dbReference type="GO" id="GO:0004497">
    <property type="term" value="F:monooxygenase activity"/>
    <property type="evidence" value="ECO:0007669"/>
    <property type="project" value="UniProtKB-KW"/>
</dbReference>
<keyword evidence="3 7" id="KW-0479">Metal-binding</keyword>
<keyword evidence="2 7" id="KW-0349">Heme</keyword>
<dbReference type="GO" id="GO:0020037">
    <property type="term" value="F:heme binding"/>
    <property type="evidence" value="ECO:0007669"/>
    <property type="project" value="InterPro"/>
</dbReference>
<dbReference type="SUPFAM" id="SSF48264">
    <property type="entry name" value="Cytochrome P450"/>
    <property type="match status" value="1"/>
</dbReference>
<evidence type="ECO:0000256" key="3">
    <source>
        <dbReference type="ARBA" id="ARBA00022723"/>
    </source>
</evidence>
<evidence type="ECO:0000256" key="6">
    <source>
        <dbReference type="ARBA" id="ARBA00023033"/>
    </source>
</evidence>
<dbReference type="InterPro" id="IPR002403">
    <property type="entry name" value="Cyt_P450_E_grp-IV"/>
</dbReference>
<dbReference type="Proteomes" id="UP000027345">
    <property type="component" value="Unassembled WGS sequence"/>
</dbReference>
<dbReference type="PRINTS" id="PR00385">
    <property type="entry name" value="P450"/>
</dbReference>
<gene>
    <name evidence="10" type="ORF">DV20_28380</name>
</gene>
<dbReference type="eggNOG" id="COG2124">
    <property type="taxonomic scope" value="Bacteria"/>
</dbReference>
<dbReference type="RefSeq" id="WP_043785475.1">
    <property type="nucleotide sequence ID" value="NZ_JMQI01000061.1"/>
</dbReference>
<dbReference type="AlphaFoldDB" id="A0A066TZ38"/>
<evidence type="ECO:0000256" key="4">
    <source>
        <dbReference type="ARBA" id="ARBA00023002"/>
    </source>
</evidence>
<keyword evidence="11" id="KW-1185">Reference proteome</keyword>
<dbReference type="Pfam" id="PF00067">
    <property type="entry name" value="p450"/>
    <property type="match status" value="1"/>
</dbReference>
<evidence type="ECO:0000256" key="7">
    <source>
        <dbReference type="PIRSR" id="PIRSR602403-1"/>
    </source>
</evidence>
<evidence type="ECO:0000256" key="9">
    <source>
        <dbReference type="SAM" id="MobiDB-lite"/>
    </source>
</evidence>
<evidence type="ECO:0000256" key="5">
    <source>
        <dbReference type="ARBA" id="ARBA00023004"/>
    </source>
</evidence>
<comment type="cofactor">
    <cofactor evidence="7">
        <name>heme</name>
        <dbReference type="ChEBI" id="CHEBI:30413"/>
    </cofactor>
</comment>
<comment type="similarity">
    <text evidence="1 8">Belongs to the cytochrome P450 family.</text>
</comment>
<evidence type="ECO:0000313" key="10">
    <source>
        <dbReference type="EMBL" id="KDN18867.1"/>
    </source>
</evidence>
<dbReference type="PANTHER" id="PTHR24291:SF50">
    <property type="entry name" value="BIFUNCTIONAL ALBAFLAVENONE MONOOXYGENASE_TERPENE SYNTHASE"/>
    <property type="match status" value="1"/>
</dbReference>
<dbReference type="OrthoDB" id="5290182at2"/>
<reference evidence="10 11" key="1">
    <citation type="submission" date="2014-05" db="EMBL/GenBank/DDBJ databases">
        <title>Draft genome sequence of Amycolatopsis rifamycinica DSM 46095.</title>
        <authorList>
            <person name="Lal R."/>
            <person name="Saxena A."/>
            <person name="Kumari R."/>
            <person name="Mukherjee U."/>
            <person name="Singh P."/>
            <person name="Sangwan N."/>
            <person name="Mahato N.K."/>
        </authorList>
    </citation>
    <scope>NUCLEOTIDE SEQUENCE [LARGE SCALE GENOMIC DNA]</scope>
    <source>
        <strain evidence="10 11">DSM 46095</strain>
    </source>
</reference>
<feature type="compositionally biased region" description="Basic residues" evidence="9">
    <location>
        <begin position="1"/>
        <end position="10"/>
    </location>
</feature>
<dbReference type="PROSITE" id="PS00086">
    <property type="entry name" value="CYTOCHROME_P450"/>
    <property type="match status" value="1"/>
</dbReference>
<protein>
    <submittedName>
        <fullName evidence="10">Cytochrome P450</fullName>
    </submittedName>
</protein>
<sequence>MTGPQHHARAARTAPPGPPRRATLRLLKQLFTDRLALMGDNAEAYGDVVRIAIGPKAMYLVNHPDLAKHVLADNAANYHKGIGLQEARRALGDGLLTSDGETWRKQRRTIQPVFQPKRISRQAAVVAAEVDALVRRLAAHDGPVEILHEMTGLTLGVLGKTLLDAELGGYETLGHSFEAVQDQAMFEAVTLSAVPQWVPLKKQLHFRTARDDLRRIADELVDQRLANPVENGEDVLSRLIASGSDDGASREHMRDELITLLLAGHETTASTLGWAFHLIDEHPEVGERLHAEAVEVLGDRLPEHEDLRRLTYTVAVVEEVMRLYPPVWLLPRIAQADDEIGGYHVPAGSDVVVVPYTLHRHPGFWADPERFDPGRFDPANPDGRPPRYAYLPFGAGPRFCIGNSLGVMEAVFVLAMAARDLELRKLPGYAVEPEAMLSLRVRGGLPMTVHPRTAAARRAA</sequence>
<keyword evidence="4 8" id="KW-0560">Oxidoreductase</keyword>
<evidence type="ECO:0000256" key="8">
    <source>
        <dbReference type="RuleBase" id="RU000461"/>
    </source>
</evidence>
<evidence type="ECO:0000256" key="1">
    <source>
        <dbReference type="ARBA" id="ARBA00010617"/>
    </source>
</evidence>
<keyword evidence="6 8" id="KW-0503">Monooxygenase</keyword>
<dbReference type="Gene3D" id="1.10.630.10">
    <property type="entry name" value="Cytochrome P450"/>
    <property type="match status" value="1"/>
</dbReference>
<accession>A0A066TZ38</accession>
<keyword evidence="5 7" id="KW-0408">Iron</keyword>
<feature type="region of interest" description="Disordered" evidence="9">
    <location>
        <begin position="1"/>
        <end position="21"/>
    </location>
</feature>
<dbReference type="InterPro" id="IPR017972">
    <property type="entry name" value="Cyt_P450_CS"/>
</dbReference>
<dbReference type="PRINTS" id="PR00465">
    <property type="entry name" value="EP450IV"/>
</dbReference>
<dbReference type="InterPro" id="IPR036396">
    <property type="entry name" value="Cyt_P450_sf"/>
</dbReference>
<dbReference type="CDD" id="cd20620">
    <property type="entry name" value="CYP132-like"/>
    <property type="match status" value="1"/>
</dbReference>
<dbReference type="InterPro" id="IPR001128">
    <property type="entry name" value="Cyt_P450"/>
</dbReference>
<dbReference type="EMBL" id="JMQI01000061">
    <property type="protein sequence ID" value="KDN18867.1"/>
    <property type="molecule type" value="Genomic_DNA"/>
</dbReference>
<name>A0A066TZ38_9PSEU</name>
<organism evidence="10 11">
    <name type="scientific">Amycolatopsis rifamycinica</name>
    <dbReference type="NCBI Taxonomy" id="287986"/>
    <lineage>
        <taxon>Bacteria</taxon>
        <taxon>Bacillati</taxon>
        <taxon>Actinomycetota</taxon>
        <taxon>Actinomycetes</taxon>
        <taxon>Pseudonocardiales</taxon>
        <taxon>Pseudonocardiaceae</taxon>
        <taxon>Amycolatopsis</taxon>
    </lineage>
</organism>